<evidence type="ECO:0000313" key="3">
    <source>
        <dbReference type="Proteomes" id="UP001596263"/>
    </source>
</evidence>
<dbReference type="InterPro" id="IPR037171">
    <property type="entry name" value="NagB/RpiA_transferase-like"/>
</dbReference>
<dbReference type="SUPFAM" id="SSF100950">
    <property type="entry name" value="NagB/RpiA/CoA transferase-like"/>
    <property type="match status" value="1"/>
</dbReference>
<dbReference type="InterPro" id="IPR003741">
    <property type="entry name" value="LUD_dom"/>
</dbReference>
<dbReference type="RefSeq" id="WP_380865810.1">
    <property type="nucleotide sequence ID" value="NZ_JBHSKM010000052.1"/>
</dbReference>
<evidence type="ECO:0000313" key="2">
    <source>
        <dbReference type="EMBL" id="MFC5220698.1"/>
    </source>
</evidence>
<dbReference type="Pfam" id="PF02589">
    <property type="entry name" value="LUD_dom"/>
    <property type="match status" value="1"/>
</dbReference>
<dbReference type="PANTHER" id="PTHR43682:SF1">
    <property type="entry name" value="LACTATE UTILIZATION PROTEIN C"/>
    <property type="match status" value="1"/>
</dbReference>
<dbReference type="InterPro" id="IPR024185">
    <property type="entry name" value="FTHF_cligase-like_sf"/>
</dbReference>
<protein>
    <submittedName>
        <fullName evidence="2">Lactate utilization protein C</fullName>
    </submittedName>
</protein>
<keyword evidence="3" id="KW-1185">Reference proteome</keyword>
<comment type="caution">
    <text evidence="2">The sequence shown here is derived from an EMBL/GenBank/DDBJ whole genome shotgun (WGS) entry which is preliminary data.</text>
</comment>
<accession>A0ABW0CZ67</accession>
<evidence type="ECO:0000259" key="1">
    <source>
        <dbReference type="Pfam" id="PF02589"/>
    </source>
</evidence>
<gene>
    <name evidence="2" type="ORF">ACFPQ9_43540</name>
</gene>
<dbReference type="EMBL" id="JBHSKM010000052">
    <property type="protein sequence ID" value="MFC5220698.1"/>
    <property type="molecule type" value="Genomic_DNA"/>
</dbReference>
<name>A0ABW0CZ67_STRCD</name>
<dbReference type="Gene3D" id="3.40.50.10420">
    <property type="entry name" value="NagB/RpiA/CoA transferase-like"/>
    <property type="match status" value="1"/>
</dbReference>
<feature type="domain" description="LUD" evidence="1">
    <location>
        <begin position="115"/>
        <end position="213"/>
    </location>
</feature>
<proteinExistence type="predicted"/>
<sequence length="215" mass="23041">MTHRIRPGSRTTVLDRIRSALTDVPTAEQYDAGRIARTYRSSHAEGDLVDLFADVAADYRATVTRTDDPRAAIATALLDRGVAGALLVPEGFPTAWLPEGDWTRRIDTPALDVHELNTASGVLTTCALAIATTGTIVLDAGPGQGRRVLTLLPDYHLCVVRSGQIAGDVPEAVQRLVPHRPLTLISGPSATSDIELERVEGVHGPRTLDIVIVDE</sequence>
<organism evidence="2 3">
    <name type="scientific">Streptomyces coerulescens</name>
    <dbReference type="NCBI Taxonomy" id="29304"/>
    <lineage>
        <taxon>Bacteria</taxon>
        <taxon>Bacillati</taxon>
        <taxon>Actinomycetota</taxon>
        <taxon>Actinomycetes</taxon>
        <taxon>Kitasatosporales</taxon>
        <taxon>Streptomycetaceae</taxon>
        <taxon>Streptomyces</taxon>
    </lineage>
</organism>
<dbReference type="Proteomes" id="UP001596263">
    <property type="component" value="Unassembled WGS sequence"/>
</dbReference>
<reference evidence="3" key="1">
    <citation type="journal article" date="2019" name="Int. J. Syst. Evol. Microbiol.">
        <title>The Global Catalogue of Microorganisms (GCM) 10K type strain sequencing project: providing services to taxonomists for standard genome sequencing and annotation.</title>
        <authorList>
            <consortium name="The Broad Institute Genomics Platform"/>
            <consortium name="The Broad Institute Genome Sequencing Center for Infectious Disease"/>
            <person name="Wu L."/>
            <person name="Ma J."/>
        </authorList>
    </citation>
    <scope>NUCLEOTIDE SEQUENCE [LARGE SCALE GENOMIC DNA]</scope>
    <source>
        <strain evidence="3">KCTC 42586</strain>
    </source>
</reference>
<dbReference type="PANTHER" id="PTHR43682">
    <property type="entry name" value="LACTATE UTILIZATION PROTEIN C"/>
    <property type="match status" value="1"/>
</dbReference>